<reference evidence="4 5" key="1">
    <citation type="submission" date="2019-10" db="EMBL/GenBank/DDBJ databases">
        <title>Whole genome shotgun sequence of Acrocarpospora pleiomorpha NBRC 16267.</title>
        <authorList>
            <person name="Ichikawa N."/>
            <person name="Kimura A."/>
            <person name="Kitahashi Y."/>
            <person name="Komaki H."/>
            <person name="Oguchi A."/>
        </authorList>
    </citation>
    <scope>NUCLEOTIDE SEQUENCE [LARGE SCALE GENOMIC DNA]</scope>
    <source>
        <strain evidence="4 5">NBRC 16267</strain>
    </source>
</reference>
<dbReference type="GO" id="GO:0003676">
    <property type="term" value="F:nucleic acid binding"/>
    <property type="evidence" value="ECO:0007669"/>
    <property type="project" value="InterPro"/>
</dbReference>
<name>A0A5M3XZB3_9ACTN</name>
<dbReference type="Pfam" id="PF01844">
    <property type="entry name" value="HNH"/>
    <property type="match status" value="1"/>
</dbReference>
<feature type="compositionally biased region" description="Low complexity" evidence="2">
    <location>
        <begin position="378"/>
        <end position="398"/>
    </location>
</feature>
<evidence type="ECO:0000256" key="1">
    <source>
        <dbReference type="ARBA" id="ARBA00023450"/>
    </source>
</evidence>
<evidence type="ECO:0000256" key="2">
    <source>
        <dbReference type="SAM" id="MobiDB-lite"/>
    </source>
</evidence>
<dbReference type="Gene3D" id="1.10.30.50">
    <property type="match status" value="1"/>
</dbReference>
<protein>
    <recommendedName>
        <fullName evidence="3">HNH nuclease domain-containing protein</fullName>
    </recommendedName>
</protein>
<evidence type="ECO:0000313" key="5">
    <source>
        <dbReference type="Proteomes" id="UP000377595"/>
    </source>
</evidence>
<comment type="similarity">
    <text evidence="1">Belongs to the Rv1128c/1148c/1588c/1702c/1945/3466 family.</text>
</comment>
<dbReference type="EMBL" id="BLAF01000087">
    <property type="protein sequence ID" value="GES26464.1"/>
    <property type="molecule type" value="Genomic_DNA"/>
</dbReference>
<proteinExistence type="inferred from homology"/>
<dbReference type="RefSeq" id="WP_170322011.1">
    <property type="nucleotide sequence ID" value="NZ_BAAAHM010000024.1"/>
</dbReference>
<dbReference type="CDD" id="cd00085">
    <property type="entry name" value="HNHc"/>
    <property type="match status" value="1"/>
</dbReference>
<evidence type="ECO:0000259" key="3">
    <source>
        <dbReference type="SMART" id="SM00507"/>
    </source>
</evidence>
<accession>A0A5M3XZB3</accession>
<sequence>MIAADDSRVPSDVESAMAEIVALARAIDRAEAAIAVRLAVADARKGQQLFGRRSLGAWLAAATGSRMARAAERVTLARQLSRLPDLAAQLAEGSLPFGAATAVASAVRHLDDEDTRLAEPILLGLAADPAATVEDVAQAGRVILETVDPGGRLARAAALTERQHLSIAATLNGMGRVTGLLDPELTLQFQTWLEPLAVKTSAEDERNHGKRMADALAVRLSQGGRRTVMHVSVTEQTLTGESEDPAHLQDGTAIPAADARRMAYNADLRRLLRDADSALLDLGRARRLASTDQREAILAQYTTCAREGCDIPAYLAEIDHIQPWHPTGRTDLTNLAPLCAPDNKWKSRHPDKVDIIDHPNGTVTMRFHRHPKLHPRQSPRSWQPRQQTWQPRQPQRPG</sequence>
<evidence type="ECO:0000313" key="4">
    <source>
        <dbReference type="EMBL" id="GES26464.1"/>
    </source>
</evidence>
<comment type="caution">
    <text evidence="4">The sequence shown here is derived from an EMBL/GenBank/DDBJ whole genome shotgun (WGS) entry which is preliminary data.</text>
</comment>
<dbReference type="Pfam" id="PF02720">
    <property type="entry name" value="DUF222"/>
    <property type="match status" value="1"/>
</dbReference>
<dbReference type="InterPro" id="IPR003615">
    <property type="entry name" value="HNH_nuc"/>
</dbReference>
<dbReference type="Proteomes" id="UP000377595">
    <property type="component" value="Unassembled WGS sequence"/>
</dbReference>
<keyword evidence="5" id="KW-1185">Reference proteome</keyword>
<dbReference type="GO" id="GO:0008270">
    <property type="term" value="F:zinc ion binding"/>
    <property type="evidence" value="ECO:0007669"/>
    <property type="project" value="InterPro"/>
</dbReference>
<dbReference type="AlphaFoldDB" id="A0A5M3XZB3"/>
<feature type="region of interest" description="Disordered" evidence="2">
    <location>
        <begin position="372"/>
        <end position="398"/>
    </location>
</feature>
<feature type="domain" description="HNH nuclease" evidence="3">
    <location>
        <begin position="292"/>
        <end position="344"/>
    </location>
</feature>
<dbReference type="SMART" id="SM00507">
    <property type="entry name" value="HNHc"/>
    <property type="match status" value="1"/>
</dbReference>
<dbReference type="GO" id="GO:0004519">
    <property type="term" value="F:endonuclease activity"/>
    <property type="evidence" value="ECO:0007669"/>
    <property type="project" value="InterPro"/>
</dbReference>
<dbReference type="InterPro" id="IPR002711">
    <property type="entry name" value="HNH"/>
</dbReference>
<organism evidence="4 5">
    <name type="scientific">Acrocarpospora pleiomorpha</name>
    <dbReference type="NCBI Taxonomy" id="90975"/>
    <lineage>
        <taxon>Bacteria</taxon>
        <taxon>Bacillati</taxon>
        <taxon>Actinomycetota</taxon>
        <taxon>Actinomycetes</taxon>
        <taxon>Streptosporangiales</taxon>
        <taxon>Streptosporangiaceae</taxon>
        <taxon>Acrocarpospora</taxon>
    </lineage>
</organism>
<gene>
    <name evidence="4" type="ORF">Aple_093630</name>
</gene>
<dbReference type="InterPro" id="IPR003870">
    <property type="entry name" value="DUF222"/>
</dbReference>